<comment type="caution">
    <text evidence="3">The sequence shown here is derived from an EMBL/GenBank/DDBJ whole genome shotgun (WGS) entry which is preliminary data.</text>
</comment>
<evidence type="ECO:0000313" key="3">
    <source>
        <dbReference type="EMBL" id="TGO14579.1"/>
    </source>
</evidence>
<feature type="transmembrane region" description="Helical" evidence="2">
    <location>
        <begin position="461"/>
        <end position="482"/>
    </location>
</feature>
<sequence length="566" mass="65279">MTESGYFNMVEPTSSAPEYDLMEDSGVVFEDEDNYPDETPGERLGAIFEDDENTHDETGIVFEEEESTPVETPEDRLAVKKLDLKKCAEDMVSEHSEAVALAALAKKIESGLKEVNSKLLEKNEIVQYFIKRNGQLSTEIREEETNIKFFNLESSLGMKTLECEQLSEENQKLAEKVRLYEEAVNHKGKIDVGALLVENSELKRKLENTSHPDFDYGAPPHEELQSETTFVNPEGQVSEWKENPKIQEYIAETVRSALSQQRKSMKHLFFVGQRVRNRFLERNSAYDPKAKERNAIYELGNSSVYNGRPITDATLFSHVPGIAFEKRTDEETFKELYWASWQTVLRLQDCAEFIEMLRWHSSVKAWRKSDYMETEFFKTWTKNIDTTFEDMDLDAVREYCGNITRKKLKACYLDEKRRNMKVRRSVGLGSGNVGVFFGSGMESFEGGMGMKMEGGIVNSVIRWTMLALIMLCQFMLWIVWWVEQNDWISSGLEDLLDVDFEIDLEWCGMGTVDVEMEDMLVCVRTGLILGWLVGECAALTAQRRGWNWNWNSPRVESSLRSLCFWK</sequence>
<keyword evidence="2" id="KW-1133">Transmembrane helix</keyword>
<protein>
    <submittedName>
        <fullName evidence="3">Uncharacterized protein</fullName>
    </submittedName>
</protein>
<keyword evidence="2" id="KW-0472">Membrane</keyword>
<reference evidence="3 4" key="1">
    <citation type="submission" date="2017-12" db="EMBL/GenBank/DDBJ databases">
        <title>Comparative genomics of Botrytis spp.</title>
        <authorList>
            <person name="Valero-Jimenez C.A."/>
            <person name="Tapia P."/>
            <person name="Veloso J."/>
            <person name="Silva-Moreno E."/>
            <person name="Staats M."/>
            <person name="Valdes J.H."/>
            <person name="Van Kan J.A.L."/>
        </authorList>
    </citation>
    <scope>NUCLEOTIDE SEQUENCE [LARGE SCALE GENOMIC DNA]</scope>
    <source>
        <strain evidence="3 4">Bt9001</strain>
    </source>
</reference>
<proteinExistence type="predicted"/>
<gene>
    <name evidence="3" type="ORF">BTUL_0051g00440</name>
</gene>
<dbReference type="OrthoDB" id="3494556at2759"/>
<accession>A0A4Z1ESZ3</accession>
<organism evidence="3 4">
    <name type="scientific">Botrytis tulipae</name>
    <dbReference type="NCBI Taxonomy" id="87230"/>
    <lineage>
        <taxon>Eukaryota</taxon>
        <taxon>Fungi</taxon>
        <taxon>Dikarya</taxon>
        <taxon>Ascomycota</taxon>
        <taxon>Pezizomycotina</taxon>
        <taxon>Leotiomycetes</taxon>
        <taxon>Helotiales</taxon>
        <taxon>Sclerotiniaceae</taxon>
        <taxon>Botrytis</taxon>
    </lineage>
</organism>
<evidence type="ECO:0000313" key="4">
    <source>
        <dbReference type="Proteomes" id="UP000297777"/>
    </source>
</evidence>
<name>A0A4Z1ESZ3_9HELO</name>
<evidence type="ECO:0000256" key="2">
    <source>
        <dbReference type="SAM" id="Phobius"/>
    </source>
</evidence>
<evidence type="ECO:0000256" key="1">
    <source>
        <dbReference type="SAM" id="Coils"/>
    </source>
</evidence>
<keyword evidence="4" id="KW-1185">Reference proteome</keyword>
<keyword evidence="1" id="KW-0175">Coiled coil</keyword>
<dbReference type="AlphaFoldDB" id="A0A4Z1ESZ3"/>
<feature type="coiled-coil region" evidence="1">
    <location>
        <begin position="156"/>
        <end position="183"/>
    </location>
</feature>
<dbReference type="EMBL" id="PQXH01000051">
    <property type="protein sequence ID" value="TGO14579.1"/>
    <property type="molecule type" value="Genomic_DNA"/>
</dbReference>
<keyword evidence="2" id="KW-0812">Transmembrane</keyword>
<dbReference type="Proteomes" id="UP000297777">
    <property type="component" value="Unassembled WGS sequence"/>
</dbReference>